<dbReference type="RefSeq" id="WP_154240559.1">
    <property type="nucleotide sequence ID" value="NZ_CALJPI010000116.1"/>
</dbReference>
<evidence type="ECO:0000313" key="2">
    <source>
        <dbReference type="EMBL" id="MSC34998.1"/>
    </source>
</evidence>
<dbReference type="OrthoDB" id="9771212at2"/>
<dbReference type="Pfam" id="PF08902">
    <property type="entry name" value="DUF1848"/>
    <property type="match status" value="1"/>
</dbReference>
<gene>
    <name evidence="2" type="ORF">GKD88_17915</name>
    <name evidence="1" type="ORF">GKE08_18005</name>
</gene>
<evidence type="ECO:0000313" key="1">
    <source>
        <dbReference type="EMBL" id="MSA91221.1"/>
    </source>
</evidence>
<evidence type="ECO:0000313" key="3">
    <source>
        <dbReference type="Proteomes" id="UP000433575"/>
    </source>
</evidence>
<name>A0A6N7SBB6_9FIRM</name>
<reference evidence="3 4" key="1">
    <citation type="journal article" date="2019" name="Nat. Med.">
        <title>A library of human gut bacterial isolates paired with longitudinal multiomics data enables mechanistic microbiome research.</title>
        <authorList>
            <person name="Poyet M."/>
            <person name="Groussin M."/>
            <person name="Gibbons S.M."/>
            <person name="Avila-Pacheco J."/>
            <person name="Jiang X."/>
            <person name="Kearney S.M."/>
            <person name="Perrotta A.R."/>
            <person name="Berdy B."/>
            <person name="Zhao S."/>
            <person name="Lieberman T.D."/>
            <person name="Swanson P.K."/>
            <person name="Smith M."/>
            <person name="Roesemann S."/>
            <person name="Alexander J.E."/>
            <person name="Rich S.A."/>
            <person name="Livny J."/>
            <person name="Vlamakis H."/>
            <person name="Clish C."/>
            <person name="Bullock K."/>
            <person name="Deik A."/>
            <person name="Scott J."/>
            <person name="Pierce K.A."/>
            <person name="Xavier R.J."/>
            <person name="Alm E.J."/>
        </authorList>
    </citation>
    <scope>NUCLEOTIDE SEQUENCE [LARGE SCALE GENOMIC DNA]</scope>
    <source>
        <strain evidence="1 3">BIOML-A4</strain>
        <strain evidence="2 4">BIOML-A5</strain>
    </source>
</reference>
<accession>A0A6N7SBB6</accession>
<proteinExistence type="predicted"/>
<organism evidence="1 3">
    <name type="scientific">Holdemania massiliensis</name>
    <dbReference type="NCBI Taxonomy" id="1468449"/>
    <lineage>
        <taxon>Bacteria</taxon>
        <taxon>Bacillati</taxon>
        <taxon>Bacillota</taxon>
        <taxon>Erysipelotrichia</taxon>
        <taxon>Erysipelotrichales</taxon>
        <taxon>Erysipelotrichaceae</taxon>
        <taxon>Holdemania</taxon>
    </lineage>
</organism>
<comment type="caution">
    <text evidence="1">The sequence shown here is derived from an EMBL/GenBank/DDBJ whole genome shotgun (WGS) entry which is preliminary data.</text>
</comment>
<sequence>MILCCSQRTDLCAFYSDWLCRRFQAGLVDVRNPFAPHQILRLDCSPSQVDAVIFITKNPTPILDKMDVFREYAVGFQVTVTPYGPEIEPGLPDKRIVLDSFRKLADRLGSSHMILRYDPIFFSPRYDEAFHLRAFERCCKQLSGACTQVILSHLDFYKNTRRHQRELNWLPDSLDRFRQLAPQLAQIGKQYGMQLQLCAEDLDLQRAGIVNRSCMDAAWLEVLTGRKLDYPLTQARPHCHCLQVTDLGEYNCCAHHCRYCYANFDEAQITSRMAQHDPESSLLIGHLQPDDQIVTKKKSERQLRLF</sequence>
<dbReference type="EMBL" id="WKPJ01000048">
    <property type="protein sequence ID" value="MSA91221.1"/>
    <property type="molecule type" value="Genomic_DNA"/>
</dbReference>
<evidence type="ECO:0000313" key="4">
    <source>
        <dbReference type="Proteomes" id="UP000480929"/>
    </source>
</evidence>
<dbReference type="Proteomes" id="UP000433575">
    <property type="component" value="Unassembled WGS sequence"/>
</dbReference>
<dbReference type="AlphaFoldDB" id="A0A6N7SBB6"/>
<dbReference type="InterPro" id="IPR014998">
    <property type="entry name" value="DUF1848"/>
</dbReference>
<protein>
    <submittedName>
        <fullName evidence="1">DUF1848 family protein</fullName>
    </submittedName>
</protein>
<keyword evidence="4" id="KW-1185">Reference proteome</keyword>
<dbReference type="Proteomes" id="UP000480929">
    <property type="component" value="Unassembled WGS sequence"/>
</dbReference>
<dbReference type="EMBL" id="WKPI01000051">
    <property type="protein sequence ID" value="MSC34998.1"/>
    <property type="molecule type" value="Genomic_DNA"/>
</dbReference>